<organism evidence="3">
    <name type="scientific">Mycobacterium xenopi 4042</name>
    <dbReference type="NCBI Taxonomy" id="1299334"/>
    <lineage>
        <taxon>Bacteria</taxon>
        <taxon>Bacillati</taxon>
        <taxon>Actinomycetota</taxon>
        <taxon>Actinomycetes</taxon>
        <taxon>Mycobacteriales</taxon>
        <taxon>Mycobacteriaceae</taxon>
        <taxon>Mycobacterium</taxon>
    </lineage>
</organism>
<sequence length="251" mass="27431">MNLEGFVPFPADRAARYRSAGYWTGRTVGSILTEAARCWPDRPAVLDGRGRRLSFAELDARADRAAAGLRALGIAPGDRVLLQLPNTTEFTVALFGLLRAGAIPVMCLPGHRAAEIGHFAVVSKARALLIADAANGFDYRAMARSVVRDHPTLQHVVVDGEPGSSSRGHRCAAHPRRPRPCPQRTRGLRRCCWFRAARPGCPNSSPAPTTITCTTRRPAPRSAGCPPMTSTWWCCRRPTTSRWPAPACWER</sequence>
<evidence type="ECO:0000256" key="1">
    <source>
        <dbReference type="SAM" id="MobiDB-lite"/>
    </source>
</evidence>
<feature type="region of interest" description="Disordered" evidence="1">
    <location>
        <begin position="159"/>
        <end position="179"/>
    </location>
</feature>
<evidence type="ECO:0000259" key="2">
    <source>
        <dbReference type="Pfam" id="PF00501"/>
    </source>
</evidence>
<dbReference type="SUPFAM" id="SSF56801">
    <property type="entry name" value="Acetyl-CoA synthetase-like"/>
    <property type="match status" value="1"/>
</dbReference>
<accession>X8AP13</accession>
<dbReference type="PATRIC" id="fig|1299334.3.peg.5115"/>
<evidence type="ECO:0000313" key="3">
    <source>
        <dbReference type="EMBL" id="EUA33329.1"/>
    </source>
</evidence>
<dbReference type="AlphaFoldDB" id="X8AP13"/>
<comment type="caution">
    <text evidence="3">The sequence shown here is derived from an EMBL/GenBank/DDBJ whole genome shotgun (WGS) entry which is preliminary data.</text>
</comment>
<dbReference type="PANTHER" id="PTHR43767:SF1">
    <property type="entry name" value="NONRIBOSOMAL PEPTIDE SYNTHASE PES1 (EUROFUNG)-RELATED"/>
    <property type="match status" value="1"/>
</dbReference>
<proteinExistence type="predicted"/>
<dbReference type="InterPro" id="IPR000873">
    <property type="entry name" value="AMP-dep_synth/lig_dom"/>
</dbReference>
<feature type="compositionally biased region" description="Basic residues" evidence="1">
    <location>
        <begin position="167"/>
        <end position="179"/>
    </location>
</feature>
<reference evidence="3" key="1">
    <citation type="submission" date="2014-01" db="EMBL/GenBank/DDBJ databases">
        <authorList>
            <person name="Brown-Elliot B."/>
            <person name="Wallace R."/>
            <person name="Lenaerts A."/>
            <person name="Ordway D."/>
            <person name="DeGroote M.A."/>
            <person name="Parker T."/>
            <person name="Sizemore C."/>
            <person name="Tallon L.J."/>
            <person name="Sadzewicz L.K."/>
            <person name="Sengamalay N."/>
            <person name="Fraser C.M."/>
            <person name="Hine E."/>
            <person name="Shefchek K.A."/>
            <person name="Das S.P."/>
            <person name="Tettelin H."/>
        </authorList>
    </citation>
    <scope>NUCLEOTIDE SEQUENCE [LARGE SCALE GENOMIC DNA]</scope>
    <source>
        <strain evidence="3">4042</strain>
    </source>
</reference>
<name>X8AP13_MYCXE</name>
<dbReference type="EMBL" id="JAOB01000047">
    <property type="protein sequence ID" value="EUA33329.1"/>
    <property type="molecule type" value="Genomic_DNA"/>
</dbReference>
<dbReference type="Gene3D" id="3.40.50.12780">
    <property type="entry name" value="N-terminal domain of ligase-like"/>
    <property type="match status" value="1"/>
</dbReference>
<dbReference type="Pfam" id="PF00501">
    <property type="entry name" value="AMP-binding"/>
    <property type="match status" value="1"/>
</dbReference>
<gene>
    <name evidence="3" type="ORF">I553_7739</name>
</gene>
<dbReference type="InterPro" id="IPR042099">
    <property type="entry name" value="ANL_N_sf"/>
</dbReference>
<dbReference type="PANTHER" id="PTHR43767">
    <property type="entry name" value="LONG-CHAIN-FATTY-ACID--COA LIGASE"/>
    <property type="match status" value="1"/>
</dbReference>
<dbReference type="InterPro" id="IPR050237">
    <property type="entry name" value="ATP-dep_AMP-bd_enzyme"/>
</dbReference>
<protein>
    <submittedName>
        <fullName evidence="3">AMP-binding enzyme family protein</fullName>
    </submittedName>
</protein>
<feature type="domain" description="AMP-dependent synthetase/ligase" evidence="2">
    <location>
        <begin position="33"/>
        <end position="164"/>
    </location>
</feature>